<dbReference type="RefSeq" id="WP_084740726.1">
    <property type="nucleotide sequence ID" value="NZ_DAWEKM010000011.1"/>
</dbReference>
<protein>
    <submittedName>
        <fullName evidence="1">Uncharacterized protein</fullName>
    </submittedName>
</protein>
<comment type="caution">
    <text evidence="1">The sequence shown here is derived from an EMBL/GenBank/DDBJ whole genome shotgun (WGS) entry which is preliminary data.</text>
</comment>
<dbReference type="AlphaFoldDB" id="A0AAP6BRN1"/>
<name>A0AAP6BRN1_STRAP</name>
<organism evidence="1">
    <name type="scientific">Streptococcus anginosus</name>
    <dbReference type="NCBI Taxonomy" id="1328"/>
    <lineage>
        <taxon>Bacteria</taxon>
        <taxon>Bacillati</taxon>
        <taxon>Bacillota</taxon>
        <taxon>Bacilli</taxon>
        <taxon>Lactobacillales</taxon>
        <taxon>Streptococcaceae</taxon>
        <taxon>Streptococcus</taxon>
        <taxon>Streptococcus anginosus group</taxon>
    </lineage>
</organism>
<proteinExistence type="predicted"/>
<evidence type="ECO:0000313" key="1">
    <source>
        <dbReference type="EMBL" id="MDX5040598.1"/>
    </source>
</evidence>
<reference evidence="1" key="1">
    <citation type="submission" date="2023-11" db="EMBL/GenBank/DDBJ databases">
        <title>Streptococcus anginosus urogential strains.</title>
        <authorList>
            <person name="Appleberry H."/>
            <person name="Garcia-Israel J."/>
            <person name="Wolfe A."/>
            <person name="Putonti C."/>
        </authorList>
    </citation>
    <scope>NUCLEOTIDE SEQUENCE</scope>
    <source>
        <strain evidence="1">UMB1758</strain>
    </source>
</reference>
<sequence length="83" mass="9539">MTLEIIKTTKLVGNIKIDDTVVKSITADINEKGISTISEWINNVELYAANRREIRKQEAEFQNKIYEVEDAIIQELESGKKEK</sequence>
<gene>
    <name evidence="1" type="ORF">SFH28_06990</name>
</gene>
<dbReference type="EMBL" id="JAWWVP010000006">
    <property type="protein sequence ID" value="MDX5040598.1"/>
    <property type="molecule type" value="Genomic_DNA"/>
</dbReference>
<accession>A0AAP6BRN1</accession>